<dbReference type="InterPro" id="IPR020583">
    <property type="entry name" value="Inositol_monoP_metal-BS"/>
</dbReference>
<evidence type="ECO:0000256" key="1">
    <source>
        <dbReference type="ARBA" id="ARBA00001946"/>
    </source>
</evidence>
<accession>A0A0K9P1R2</accession>
<evidence type="ECO:0000313" key="13">
    <source>
        <dbReference type="EMBL" id="KMZ63001.1"/>
    </source>
</evidence>
<keyword evidence="7" id="KW-0378">Hydrolase</keyword>
<dbReference type="SUPFAM" id="SSF56655">
    <property type="entry name" value="Carbohydrate phosphatase"/>
    <property type="match status" value="1"/>
</dbReference>
<keyword evidence="14" id="KW-1185">Reference proteome</keyword>
<evidence type="ECO:0000256" key="12">
    <source>
        <dbReference type="PIRSR" id="PIRSR600760-2"/>
    </source>
</evidence>
<feature type="binding site" evidence="12">
    <location>
        <position position="141"/>
    </location>
    <ligand>
        <name>Mg(2+)</name>
        <dbReference type="ChEBI" id="CHEBI:18420"/>
        <label>1</label>
        <note>catalytic</note>
    </ligand>
</feature>
<dbReference type="InterPro" id="IPR051090">
    <property type="entry name" value="Inositol_monoP_superfamily"/>
</dbReference>
<comment type="catalytic activity">
    <reaction evidence="11">
        <text>L-histidinol phosphate + H2O = L-histidinol + phosphate</text>
        <dbReference type="Rhea" id="RHEA:14465"/>
        <dbReference type="ChEBI" id="CHEBI:15377"/>
        <dbReference type="ChEBI" id="CHEBI:43474"/>
        <dbReference type="ChEBI" id="CHEBI:57699"/>
        <dbReference type="ChEBI" id="CHEBI:57980"/>
        <dbReference type="EC" id="3.1.3.15"/>
    </reaction>
</comment>
<dbReference type="PROSITE" id="PS00629">
    <property type="entry name" value="IMP_1"/>
    <property type="match status" value="1"/>
</dbReference>
<comment type="similarity">
    <text evidence="3">Belongs to the inositol monophosphatase superfamily.</text>
</comment>
<dbReference type="Gene3D" id="3.30.540.10">
    <property type="entry name" value="Fructose-1,6-Bisphosphatase, subunit A, domain 1"/>
    <property type="match status" value="1"/>
</dbReference>
<evidence type="ECO:0000256" key="3">
    <source>
        <dbReference type="ARBA" id="ARBA00009759"/>
    </source>
</evidence>
<comment type="cofactor">
    <cofactor evidence="1 12">
        <name>Mg(2+)</name>
        <dbReference type="ChEBI" id="CHEBI:18420"/>
    </cofactor>
</comment>
<evidence type="ECO:0000256" key="5">
    <source>
        <dbReference type="ARBA" id="ARBA00022605"/>
    </source>
</evidence>
<dbReference type="GO" id="GO:0000105">
    <property type="term" value="P:L-histidine biosynthetic process"/>
    <property type="evidence" value="ECO:0000318"/>
    <property type="project" value="GO_Central"/>
</dbReference>
<dbReference type="STRING" id="29655.A0A0K9P1R2"/>
<evidence type="ECO:0000256" key="7">
    <source>
        <dbReference type="ARBA" id="ARBA00022801"/>
    </source>
</evidence>
<feature type="binding site" evidence="12">
    <location>
        <position position="161"/>
    </location>
    <ligand>
        <name>Mg(2+)</name>
        <dbReference type="ChEBI" id="CHEBI:18420"/>
        <label>1</label>
        <note>catalytic</note>
    </ligand>
</feature>
<dbReference type="GO" id="GO:0046872">
    <property type="term" value="F:metal ion binding"/>
    <property type="evidence" value="ECO:0007669"/>
    <property type="project" value="UniProtKB-KW"/>
</dbReference>
<dbReference type="PANTHER" id="PTHR43200:SF6">
    <property type="entry name" value="3'(2'),5'-BISPHOSPHATE NUCLEOTIDASE"/>
    <property type="match status" value="1"/>
</dbReference>
<feature type="binding site" evidence="12">
    <location>
        <position position="159"/>
    </location>
    <ligand>
        <name>Mg(2+)</name>
        <dbReference type="ChEBI" id="CHEBI:18420"/>
        <label>1</label>
        <note>catalytic</note>
    </ligand>
</feature>
<dbReference type="InterPro" id="IPR011809">
    <property type="entry name" value="His_9_proposed"/>
</dbReference>
<evidence type="ECO:0000313" key="14">
    <source>
        <dbReference type="Proteomes" id="UP000036987"/>
    </source>
</evidence>
<keyword evidence="6 12" id="KW-0479">Metal-binding</keyword>
<gene>
    <name evidence="13" type="ORF">ZOSMA_42G00420</name>
</gene>
<evidence type="ECO:0000256" key="10">
    <source>
        <dbReference type="ARBA" id="ARBA00033209"/>
    </source>
</evidence>
<keyword evidence="8 12" id="KW-0460">Magnesium</keyword>
<dbReference type="AlphaFoldDB" id="A0A0K9P1R2"/>
<keyword evidence="9" id="KW-0368">Histidine biosynthesis</keyword>
<dbReference type="GO" id="GO:0042578">
    <property type="term" value="F:phosphoric ester hydrolase activity"/>
    <property type="evidence" value="ECO:0000318"/>
    <property type="project" value="GO_Central"/>
</dbReference>
<dbReference type="EMBL" id="LFYR01001279">
    <property type="protein sequence ID" value="KMZ63001.1"/>
    <property type="molecule type" value="Genomic_DNA"/>
</dbReference>
<protein>
    <recommendedName>
        <fullName evidence="4">histidinol-phosphatase</fullName>
        <ecNumber evidence="4">3.1.3.15</ecNumber>
    </recommendedName>
    <alternativeName>
        <fullName evidence="10">Histidinol-phosphate phosphatase</fullName>
    </alternativeName>
</protein>
<dbReference type="OMA" id="AYGDFWS"/>
<proteinExistence type="inferred from homology"/>
<dbReference type="PRINTS" id="PR00377">
    <property type="entry name" value="IMPHPHTASES"/>
</dbReference>
<sequence length="340" mass="37710">MKTLANLSFPPLLHFLSNASSTTSVNLIPLQSSIQTSALTIRSSFTVEFRRGRIKMESTMSHGNTAEVVSFEDESIFERFVDVGNELMEASGSVIQKYFRKSIDILDKDDLSPVTIADQEAEEAMIKIILKNFPTHAIFGEENGWRCTKSSSDYVWILDPIDGTKSFITGKPLFGTLVALLYKGKPILGIINQPILKERWIGMIGRRTTFNGQEISTRLCSNISQAYLYTTSPHLFDEEAEEAFIRVRNKVKVPLYGCDCYAYALLASGFVDLVVESGLKPYDFLALVPVIEGAGGIISDWKGNSLQWLASSNSQPTGSNILATGDHGVHKEALDLLHWQ</sequence>
<keyword evidence="5" id="KW-0028">Amino-acid biosynthesis</keyword>
<organism evidence="13 14">
    <name type="scientific">Zostera marina</name>
    <name type="common">Eelgrass</name>
    <dbReference type="NCBI Taxonomy" id="29655"/>
    <lineage>
        <taxon>Eukaryota</taxon>
        <taxon>Viridiplantae</taxon>
        <taxon>Streptophyta</taxon>
        <taxon>Embryophyta</taxon>
        <taxon>Tracheophyta</taxon>
        <taxon>Spermatophyta</taxon>
        <taxon>Magnoliopsida</taxon>
        <taxon>Liliopsida</taxon>
        <taxon>Zosteraceae</taxon>
        <taxon>Zostera</taxon>
    </lineage>
</organism>
<feature type="binding site" evidence="12">
    <location>
        <position position="283"/>
    </location>
    <ligand>
        <name>Mg(2+)</name>
        <dbReference type="ChEBI" id="CHEBI:18420"/>
        <label>1</label>
        <note>catalytic</note>
    </ligand>
</feature>
<dbReference type="FunFam" id="3.40.190.80:FF:000013">
    <property type="entry name" value="Inositol monophosphatase"/>
    <property type="match status" value="1"/>
</dbReference>
<comment type="pathway">
    <text evidence="2">Amino-acid biosynthesis; L-histidine biosynthesis; L-histidine from 5-phospho-alpha-D-ribose 1-diphosphate: step 8/9.</text>
</comment>
<dbReference type="CDD" id="cd01641">
    <property type="entry name" value="Bacterial_IMPase_like_1"/>
    <property type="match status" value="1"/>
</dbReference>
<name>A0A0K9P1R2_ZOSMR</name>
<dbReference type="UniPathway" id="UPA00031">
    <property type="reaction ID" value="UER00013"/>
</dbReference>
<dbReference type="Pfam" id="PF00459">
    <property type="entry name" value="Inositol_P"/>
    <property type="match status" value="1"/>
</dbReference>
<feature type="binding site" evidence="12">
    <location>
        <position position="162"/>
    </location>
    <ligand>
        <name>Mg(2+)</name>
        <dbReference type="ChEBI" id="CHEBI:18420"/>
        <label>1</label>
        <note>catalytic</note>
    </ligand>
</feature>
<dbReference type="EC" id="3.1.3.15" evidence="4"/>
<reference evidence="14" key="1">
    <citation type="journal article" date="2016" name="Nature">
        <title>The genome of the seagrass Zostera marina reveals angiosperm adaptation to the sea.</title>
        <authorList>
            <person name="Olsen J.L."/>
            <person name="Rouze P."/>
            <person name="Verhelst B."/>
            <person name="Lin Y.-C."/>
            <person name="Bayer T."/>
            <person name="Collen J."/>
            <person name="Dattolo E."/>
            <person name="De Paoli E."/>
            <person name="Dittami S."/>
            <person name="Maumus F."/>
            <person name="Michel G."/>
            <person name="Kersting A."/>
            <person name="Lauritano C."/>
            <person name="Lohaus R."/>
            <person name="Toepel M."/>
            <person name="Tonon T."/>
            <person name="Vanneste K."/>
            <person name="Amirebrahimi M."/>
            <person name="Brakel J."/>
            <person name="Bostroem C."/>
            <person name="Chovatia M."/>
            <person name="Grimwood J."/>
            <person name="Jenkins J.W."/>
            <person name="Jueterbock A."/>
            <person name="Mraz A."/>
            <person name="Stam W.T."/>
            <person name="Tice H."/>
            <person name="Bornberg-Bauer E."/>
            <person name="Green P.J."/>
            <person name="Pearson G.A."/>
            <person name="Procaccini G."/>
            <person name="Duarte C.M."/>
            <person name="Schmutz J."/>
            <person name="Reusch T.B.H."/>
            <person name="Van de Peer Y."/>
        </authorList>
    </citation>
    <scope>NUCLEOTIDE SEQUENCE [LARGE SCALE GENOMIC DNA]</scope>
    <source>
        <strain evidence="14">cv. Finnish</strain>
    </source>
</reference>
<dbReference type="GO" id="GO:0004401">
    <property type="term" value="F:histidinol-phosphatase activity"/>
    <property type="evidence" value="ECO:0007669"/>
    <property type="project" value="UniProtKB-EC"/>
</dbReference>
<evidence type="ECO:0000256" key="4">
    <source>
        <dbReference type="ARBA" id="ARBA00013085"/>
    </source>
</evidence>
<dbReference type="OrthoDB" id="10254945at2759"/>
<evidence type="ECO:0000256" key="11">
    <source>
        <dbReference type="ARBA" id="ARBA00049158"/>
    </source>
</evidence>
<dbReference type="PANTHER" id="PTHR43200">
    <property type="entry name" value="PHOSPHATASE"/>
    <property type="match status" value="1"/>
</dbReference>
<dbReference type="FunFam" id="3.30.540.10:FF:000021">
    <property type="entry name" value="Inositol monophosphatase"/>
    <property type="match status" value="1"/>
</dbReference>
<dbReference type="InterPro" id="IPR000760">
    <property type="entry name" value="Inositol_monophosphatase-like"/>
</dbReference>
<evidence type="ECO:0000256" key="6">
    <source>
        <dbReference type="ARBA" id="ARBA00022723"/>
    </source>
</evidence>
<comment type="caution">
    <text evidence="13">The sequence shown here is derived from an EMBL/GenBank/DDBJ whole genome shotgun (WGS) entry which is preliminary data.</text>
</comment>
<evidence type="ECO:0000256" key="2">
    <source>
        <dbReference type="ARBA" id="ARBA00004970"/>
    </source>
</evidence>
<dbReference type="NCBIfam" id="TIGR02067">
    <property type="entry name" value="his_9_HisN"/>
    <property type="match status" value="1"/>
</dbReference>
<dbReference type="Proteomes" id="UP000036987">
    <property type="component" value="Unassembled WGS sequence"/>
</dbReference>
<evidence type="ECO:0000256" key="8">
    <source>
        <dbReference type="ARBA" id="ARBA00022842"/>
    </source>
</evidence>
<dbReference type="Gene3D" id="3.40.190.80">
    <property type="match status" value="1"/>
</dbReference>
<evidence type="ECO:0000256" key="9">
    <source>
        <dbReference type="ARBA" id="ARBA00023102"/>
    </source>
</evidence>